<proteinExistence type="predicted"/>
<sequence>MIMQFPSLFVNKKTWIWWFYTTITGKVGSSAIGEFVYKNSTGEGKVVVMSNGRSILDNQEELLQIEGFKTDSNGMALVQFEIRDPICDVMLSQGKIMVEKTEVQPPVEDVTTKIVITVGCVMGAAVVMMIVTCFLGYWFGYRKKQRNEENEEKVAECGPEDKTKKN</sequence>
<evidence type="ECO:0000313" key="1">
    <source>
        <dbReference type="Proteomes" id="UP000887576"/>
    </source>
</evidence>
<protein>
    <submittedName>
        <fullName evidence="2">Uncharacterized protein</fullName>
    </submittedName>
</protein>
<organism evidence="1 2">
    <name type="scientific">Panagrolaimus sp. JU765</name>
    <dbReference type="NCBI Taxonomy" id="591449"/>
    <lineage>
        <taxon>Eukaryota</taxon>
        <taxon>Metazoa</taxon>
        <taxon>Ecdysozoa</taxon>
        <taxon>Nematoda</taxon>
        <taxon>Chromadorea</taxon>
        <taxon>Rhabditida</taxon>
        <taxon>Tylenchina</taxon>
        <taxon>Panagrolaimomorpha</taxon>
        <taxon>Panagrolaimoidea</taxon>
        <taxon>Panagrolaimidae</taxon>
        <taxon>Panagrolaimus</taxon>
    </lineage>
</organism>
<dbReference type="WBParaSite" id="JU765_v2.g19128.t1">
    <property type="protein sequence ID" value="JU765_v2.g19128.t1"/>
    <property type="gene ID" value="JU765_v2.g19128"/>
</dbReference>
<name>A0AC34QT37_9BILA</name>
<reference evidence="2" key="1">
    <citation type="submission" date="2022-11" db="UniProtKB">
        <authorList>
            <consortium name="WormBaseParasite"/>
        </authorList>
    </citation>
    <scope>IDENTIFICATION</scope>
</reference>
<accession>A0AC34QT37</accession>
<dbReference type="Proteomes" id="UP000887576">
    <property type="component" value="Unplaced"/>
</dbReference>
<evidence type="ECO:0000313" key="2">
    <source>
        <dbReference type="WBParaSite" id="JU765_v2.g19128.t1"/>
    </source>
</evidence>